<feature type="binding site" evidence="5 8">
    <location>
        <position position="275"/>
    </location>
    <ligand>
        <name>Ni(2+)</name>
        <dbReference type="ChEBI" id="CHEBI:49786"/>
        <label>2</label>
    </ligand>
</feature>
<evidence type="ECO:0000256" key="8">
    <source>
        <dbReference type="PIRSR" id="PIRSR611612-51"/>
    </source>
</evidence>
<dbReference type="Pfam" id="PF01979">
    <property type="entry name" value="Amidohydro_1"/>
    <property type="match status" value="1"/>
</dbReference>
<evidence type="ECO:0000256" key="1">
    <source>
        <dbReference type="ARBA" id="ARBA00004897"/>
    </source>
</evidence>
<feature type="active site" description="Proton donor" evidence="5 9">
    <location>
        <position position="323"/>
    </location>
</feature>
<evidence type="ECO:0000256" key="11">
    <source>
        <dbReference type="RuleBase" id="RU000510"/>
    </source>
</evidence>
<dbReference type="PANTHER" id="PTHR43440:SF1">
    <property type="entry name" value="UREASE"/>
    <property type="match status" value="1"/>
</dbReference>
<feature type="binding site" description="via carbamate group" evidence="5 8">
    <location>
        <position position="220"/>
    </location>
    <ligand>
        <name>Ni(2+)</name>
        <dbReference type="ChEBI" id="CHEBI:49786"/>
        <label>1</label>
    </ligand>
</feature>
<dbReference type="InterPro" id="IPR050112">
    <property type="entry name" value="Urease_alpha_subunit"/>
</dbReference>
<dbReference type="InterPro" id="IPR011612">
    <property type="entry name" value="Urease_alpha_N_dom"/>
</dbReference>
<reference evidence="14" key="1">
    <citation type="journal article" date="2014" name="Int. J. Syst. Evol. Microbiol.">
        <title>Complete genome sequence of Corynebacterium casei LMG S-19264T (=DSM 44701T), isolated from a smear-ripened cheese.</title>
        <authorList>
            <consortium name="US DOE Joint Genome Institute (JGI-PGF)"/>
            <person name="Walter F."/>
            <person name="Albersmeier A."/>
            <person name="Kalinowski J."/>
            <person name="Ruckert C."/>
        </authorList>
    </citation>
    <scope>NUCLEOTIDE SEQUENCE</scope>
    <source>
        <strain evidence="14">CGMCC 1.3617</strain>
    </source>
</reference>
<dbReference type="InterPro" id="IPR017950">
    <property type="entry name" value="Urease_AS"/>
</dbReference>
<evidence type="ECO:0000313" key="15">
    <source>
        <dbReference type="Proteomes" id="UP000661507"/>
    </source>
</evidence>
<dbReference type="AlphaFoldDB" id="A0A917NR94"/>
<comment type="catalytic activity">
    <reaction evidence="5 11">
        <text>urea + 2 H2O + H(+) = hydrogencarbonate + 2 NH4(+)</text>
        <dbReference type="Rhea" id="RHEA:20557"/>
        <dbReference type="ChEBI" id="CHEBI:15377"/>
        <dbReference type="ChEBI" id="CHEBI:15378"/>
        <dbReference type="ChEBI" id="CHEBI:16199"/>
        <dbReference type="ChEBI" id="CHEBI:17544"/>
        <dbReference type="ChEBI" id="CHEBI:28938"/>
        <dbReference type="EC" id="3.5.1.5"/>
    </reaction>
</comment>
<evidence type="ECO:0000256" key="7">
    <source>
        <dbReference type="PIRSR" id="PIRSR611612-50"/>
    </source>
</evidence>
<keyword evidence="2 5" id="KW-0533">Nickel</keyword>
<evidence type="ECO:0000256" key="10">
    <source>
        <dbReference type="PROSITE-ProRule" id="PRU00700"/>
    </source>
</evidence>
<evidence type="ECO:0000256" key="5">
    <source>
        <dbReference type="HAMAP-Rule" id="MF_01953"/>
    </source>
</evidence>
<comment type="caution">
    <text evidence="14">The sequence shown here is derived from an EMBL/GenBank/DDBJ whole genome shotgun (WGS) entry which is preliminary data.</text>
</comment>
<feature type="binding site" evidence="5 8">
    <location>
        <position position="139"/>
    </location>
    <ligand>
        <name>Ni(2+)</name>
        <dbReference type="ChEBI" id="CHEBI:49786"/>
        <label>1</label>
    </ligand>
</feature>
<evidence type="ECO:0000259" key="13">
    <source>
        <dbReference type="PROSITE" id="PS51368"/>
    </source>
</evidence>
<dbReference type="SUPFAM" id="SSF51338">
    <property type="entry name" value="Composite domain of metallo-dependent hydrolases"/>
    <property type="match status" value="2"/>
</dbReference>
<keyword evidence="4 5" id="KW-0378">Hydrolase</keyword>
<evidence type="ECO:0000256" key="3">
    <source>
        <dbReference type="ARBA" id="ARBA00022723"/>
    </source>
</evidence>
<comment type="similarity">
    <text evidence="5 12">Belongs to the metallo-dependent hydrolases superfamily. Urease alpha subunit family.</text>
</comment>
<dbReference type="RefSeq" id="WP_188968007.1">
    <property type="nucleotide sequence ID" value="NZ_BMKW01000007.1"/>
</dbReference>
<evidence type="ECO:0000256" key="9">
    <source>
        <dbReference type="PIRSR" id="PIRSR611612-52"/>
    </source>
</evidence>
<dbReference type="InterPro" id="IPR011059">
    <property type="entry name" value="Metal-dep_hydrolase_composite"/>
</dbReference>
<comment type="PTM">
    <text evidence="7">Carbamylation allows a single lysine to coordinate two nickel ions.</text>
</comment>
<evidence type="ECO:0000256" key="4">
    <source>
        <dbReference type="ARBA" id="ARBA00022801"/>
    </source>
</evidence>
<comment type="cofactor">
    <cofactor evidence="5 8 11">
        <name>Ni cation</name>
        <dbReference type="ChEBI" id="CHEBI:25516"/>
    </cofactor>
    <text evidence="5 8 11">Binds 2 nickel ions per subunit.</text>
</comment>
<dbReference type="InterPro" id="IPR029754">
    <property type="entry name" value="Urease_Ni-bd"/>
</dbReference>
<evidence type="ECO:0000256" key="2">
    <source>
        <dbReference type="ARBA" id="ARBA00022596"/>
    </source>
</evidence>
<dbReference type="InterPro" id="IPR006680">
    <property type="entry name" value="Amidohydro-rel"/>
</dbReference>
<dbReference type="PANTHER" id="PTHR43440">
    <property type="entry name" value="UREASE"/>
    <property type="match status" value="1"/>
</dbReference>
<feature type="binding site" evidence="5 8">
    <location>
        <position position="249"/>
    </location>
    <ligand>
        <name>Ni(2+)</name>
        <dbReference type="ChEBI" id="CHEBI:49786"/>
        <label>2</label>
    </ligand>
</feature>
<dbReference type="InterPro" id="IPR017951">
    <property type="entry name" value="Urease_asu_c"/>
</dbReference>
<evidence type="ECO:0000256" key="12">
    <source>
        <dbReference type="RuleBase" id="RU004158"/>
    </source>
</evidence>
<dbReference type="EMBL" id="BMKW01000007">
    <property type="protein sequence ID" value="GGJ20895.1"/>
    <property type="molecule type" value="Genomic_DNA"/>
</dbReference>
<dbReference type="Proteomes" id="UP000661507">
    <property type="component" value="Unassembled WGS sequence"/>
</dbReference>
<dbReference type="NCBIfam" id="NF009686">
    <property type="entry name" value="PRK13207.1"/>
    <property type="match status" value="1"/>
</dbReference>
<dbReference type="PROSITE" id="PS00145">
    <property type="entry name" value="UREASE_2"/>
    <property type="match status" value="1"/>
</dbReference>
<dbReference type="GO" id="GO:0005737">
    <property type="term" value="C:cytoplasm"/>
    <property type="evidence" value="ECO:0007669"/>
    <property type="project" value="UniProtKB-SubCell"/>
</dbReference>
<feature type="domain" description="Urease" evidence="13">
    <location>
        <begin position="132"/>
        <end position="571"/>
    </location>
</feature>
<keyword evidence="3 5" id="KW-0479">Metal-binding</keyword>
<dbReference type="SUPFAM" id="SSF51556">
    <property type="entry name" value="Metallo-dependent hydrolases"/>
    <property type="match status" value="1"/>
</dbReference>
<sequence>MATRISRSAYAGMYGPTTGDRVRLADTEIIIEVEKDFTTYGEEVKFGGGKVIRDGMGQSQVTRANGAMDTVITNALILDAVTGIIKADVGLKDGRIAAIGKAGNPDTQPGVTIVIAPGTEIIAGEGRILTAGGIDPHIHFICPQQIEEALASGVTSMFGGGTGPAHGTLATTCTPGPWHLARMLQAAESFPMNLGFLGKGNAALPAALEEQIRAGACGLKLHEDWGTTPKAIDTCLSVADAMDIQVAIHTDTLNESGFVEETIKAIKGRVLQAFHTEGAGGGHAPDILRLIGEAGILPSSTNPTMPYTVNTVDEHLDMLMVCHHLDKRIAEDVAFAESRIRKETIAAEDILHDLGAISMMSSDSQAMGRVGEVIIRTWQTAHKMKVQRGRLPEEKGDNDNRRALRYIAKYTINPAISQGVADHVGSIEVGKLADLVMWSPAFFGVKPEMILKGGAIAMSLMGDPNASIPTPQPVHYRPMFGAYGSAMRATSMTFVSQAAIEHDIAGRVGLTRPLAAVRNCRGGIGKRSMLHNDALPHIEVDAETYEVRADGVLLVGEPARVLPMAQRYFLF</sequence>
<dbReference type="PROSITE" id="PS01120">
    <property type="entry name" value="UREASE_1"/>
    <property type="match status" value="1"/>
</dbReference>
<keyword evidence="5 10" id="KW-0963">Cytoplasm</keyword>
<dbReference type="PRINTS" id="PR01752">
    <property type="entry name" value="UREASE"/>
</dbReference>
<evidence type="ECO:0000313" key="14">
    <source>
        <dbReference type="EMBL" id="GGJ20895.1"/>
    </source>
</evidence>
<dbReference type="GO" id="GO:0016151">
    <property type="term" value="F:nickel cation binding"/>
    <property type="evidence" value="ECO:0007669"/>
    <property type="project" value="UniProtKB-UniRule"/>
</dbReference>
<protein>
    <recommendedName>
        <fullName evidence="5 6">Urease subunit alpha</fullName>
        <ecNumber evidence="5 6">3.5.1.5</ecNumber>
    </recommendedName>
    <alternativeName>
        <fullName evidence="5">Urea amidohydrolase subunit alpha</fullName>
    </alternativeName>
</protein>
<reference evidence="14" key="2">
    <citation type="submission" date="2020-09" db="EMBL/GenBank/DDBJ databases">
        <authorList>
            <person name="Sun Q."/>
            <person name="Zhou Y."/>
        </authorList>
    </citation>
    <scope>NUCLEOTIDE SEQUENCE</scope>
    <source>
        <strain evidence="14">CGMCC 1.3617</strain>
    </source>
</reference>
<feature type="binding site" evidence="5 8">
    <location>
        <position position="137"/>
    </location>
    <ligand>
        <name>Ni(2+)</name>
        <dbReference type="ChEBI" id="CHEBI:49786"/>
        <label>1</label>
    </ligand>
</feature>
<name>A0A917NR94_9PROT</name>
<dbReference type="GO" id="GO:0043419">
    <property type="term" value="P:urea catabolic process"/>
    <property type="evidence" value="ECO:0007669"/>
    <property type="project" value="UniProtKB-UniRule"/>
</dbReference>
<comment type="subunit">
    <text evidence="5">Heterotrimer of UreA (gamma), UreB (beta) and UreC (alpha) subunits. Three heterotrimers associate to form the active enzyme.</text>
</comment>
<dbReference type="NCBIfam" id="NF009685">
    <property type="entry name" value="PRK13206.1"/>
    <property type="match status" value="1"/>
</dbReference>
<accession>A0A917NR94</accession>
<comment type="PTM">
    <text evidence="5">Carboxylation allows a single lysine to coordinate two nickel ions.</text>
</comment>
<dbReference type="InterPro" id="IPR005848">
    <property type="entry name" value="Urease_asu"/>
</dbReference>
<dbReference type="EC" id="3.5.1.5" evidence="5 6"/>
<keyword evidence="15" id="KW-1185">Reference proteome</keyword>
<dbReference type="NCBIfam" id="TIGR01792">
    <property type="entry name" value="urease_alph"/>
    <property type="match status" value="1"/>
</dbReference>
<dbReference type="Gene3D" id="3.20.20.140">
    <property type="entry name" value="Metal-dependent hydrolases"/>
    <property type="match status" value="1"/>
</dbReference>
<dbReference type="Pfam" id="PF00449">
    <property type="entry name" value="Urease_alpha"/>
    <property type="match status" value="1"/>
</dbReference>
<dbReference type="Gene3D" id="2.30.40.10">
    <property type="entry name" value="Urease, subunit C, domain 1"/>
    <property type="match status" value="1"/>
</dbReference>
<dbReference type="PROSITE" id="PS51368">
    <property type="entry name" value="UREASE_3"/>
    <property type="match status" value="1"/>
</dbReference>
<comment type="subcellular location">
    <subcellularLocation>
        <location evidence="5 10">Cytoplasm</location>
    </subcellularLocation>
</comment>
<proteinExistence type="inferred from homology"/>
<evidence type="ECO:0000256" key="6">
    <source>
        <dbReference type="NCBIfam" id="TIGR01792"/>
    </source>
</evidence>
<feature type="binding site" evidence="5 10">
    <location>
        <position position="222"/>
    </location>
    <ligand>
        <name>substrate</name>
    </ligand>
</feature>
<gene>
    <name evidence="5 14" type="primary">ureC</name>
    <name evidence="14" type="ORF">GCM10011320_30250</name>
</gene>
<feature type="binding site" evidence="5 8">
    <location>
        <position position="363"/>
    </location>
    <ligand>
        <name>Ni(2+)</name>
        <dbReference type="ChEBI" id="CHEBI:49786"/>
        <label>1</label>
    </ligand>
</feature>
<dbReference type="GO" id="GO:0009039">
    <property type="term" value="F:urease activity"/>
    <property type="evidence" value="ECO:0007669"/>
    <property type="project" value="UniProtKB-UniRule"/>
</dbReference>
<dbReference type="InterPro" id="IPR032466">
    <property type="entry name" value="Metal_Hydrolase"/>
</dbReference>
<comment type="pathway">
    <text evidence="1 5">Nitrogen metabolism; urea degradation; CO(2) and NH(3) from urea (urease route): step 1/1.</text>
</comment>
<feature type="binding site" description="via carbamate group" evidence="5 8">
    <location>
        <position position="220"/>
    </location>
    <ligand>
        <name>Ni(2+)</name>
        <dbReference type="ChEBI" id="CHEBI:49786"/>
        <label>2</label>
    </ligand>
</feature>
<dbReference type="HAMAP" id="MF_01953">
    <property type="entry name" value="Urease_alpha"/>
    <property type="match status" value="1"/>
</dbReference>
<feature type="modified residue" description="N6-carboxylysine" evidence="5 7">
    <location>
        <position position="220"/>
    </location>
</feature>
<organism evidence="14 15">
    <name type="scientific">Neoroseomonas lacus</name>
    <dbReference type="NCBI Taxonomy" id="287609"/>
    <lineage>
        <taxon>Bacteria</taxon>
        <taxon>Pseudomonadati</taxon>
        <taxon>Pseudomonadota</taxon>
        <taxon>Alphaproteobacteria</taxon>
        <taxon>Acetobacterales</taxon>
        <taxon>Acetobacteraceae</taxon>
        <taxon>Neoroseomonas</taxon>
    </lineage>
</organism>
<dbReference type="CDD" id="cd00375">
    <property type="entry name" value="Urease_alpha"/>
    <property type="match status" value="1"/>
</dbReference>